<comment type="catalytic activity">
    <reaction evidence="11">
        <text>a UDP-3-O-[(3R)-3-hydroxyacyl]-N-acetyl-alpha-D-glucosamine + H2O = a UDP-3-O-[(3R)-3-hydroxyacyl]-alpha-D-glucosamine + acetate</text>
        <dbReference type="Rhea" id="RHEA:67816"/>
        <dbReference type="ChEBI" id="CHEBI:15377"/>
        <dbReference type="ChEBI" id="CHEBI:30089"/>
        <dbReference type="ChEBI" id="CHEBI:137740"/>
        <dbReference type="ChEBI" id="CHEBI:173225"/>
        <dbReference type="EC" id="3.5.1.108"/>
    </reaction>
</comment>
<comment type="function">
    <text evidence="2">Catalyzes the hydrolysis of UDP-3-O-myristoyl-N-acetylglucosamine to form UDP-3-O-myristoylglucosamine and acetate, the committed step in lipid A biosynthesis.</text>
</comment>
<dbReference type="AlphaFoldDB" id="A0A257LSN2"/>
<evidence type="ECO:0000256" key="7">
    <source>
        <dbReference type="ARBA" id="ARBA00022723"/>
    </source>
</evidence>
<keyword evidence="10" id="KW-0443">Lipid metabolism</keyword>
<dbReference type="SUPFAM" id="SSF54211">
    <property type="entry name" value="Ribosomal protein S5 domain 2-like"/>
    <property type="match status" value="2"/>
</dbReference>
<reference evidence="13" key="1">
    <citation type="submission" date="2017-07" db="EMBL/GenBank/DDBJ databases">
        <title>Novel pathways for hydrocarbon cycling and metabolic interdependencies in hydrothermal sediment communities.</title>
        <authorList>
            <person name="Dombrowski N."/>
            <person name="Seitz K."/>
            <person name="Teske A."/>
            <person name="Baker B."/>
        </authorList>
    </citation>
    <scope>NUCLEOTIDE SEQUENCE [LARGE SCALE GENOMIC DNA]</scope>
</reference>
<dbReference type="InterPro" id="IPR004463">
    <property type="entry name" value="UDP-acyl_GlcNac_deAcase"/>
</dbReference>
<evidence type="ECO:0000256" key="9">
    <source>
        <dbReference type="ARBA" id="ARBA00022833"/>
    </source>
</evidence>
<evidence type="ECO:0000256" key="3">
    <source>
        <dbReference type="ARBA" id="ARBA00005002"/>
    </source>
</evidence>
<evidence type="ECO:0000256" key="8">
    <source>
        <dbReference type="ARBA" id="ARBA00022801"/>
    </source>
</evidence>
<comment type="caution">
    <text evidence="12">The sequence shown here is derived from an EMBL/GenBank/DDBJ whole genome shotgun (WGS) entry which is preliminary data.</text>
</comment>
<dbReference type="Gene3D" id="3.30.230.20">
    <property type="entry name" value="lpxc deacetylase, domain 1"/>
    <property type="match status" value="1"/>
</dbReference>
<evidence type="ECO:0000313" key="13">
    <source>
        <dbReference type="Proteomes" id="UP000216312"/>
    </source>
</evidence>
<dbReference type="GO" id="GO:0016020">
    <property type="term" value="C:membrane"/>
    <property type="evidence" value="ECO:0007669"/>
    <property type="project" value="GOC"/>
</dbReference>
<evidence type="ECO:0000313" key="12">
    <source>
        <dbReference type="EMBL" id="OYV02685.1"/>
    </source>
</evidence>
<evidence type="ECO:0000256" key="10">
    <source>
        <dbReference type="ARBA" id="ARBA00023098"/>
    </source>
</evidence>
<dbReference type="Proteomes" id="UP000216312">
    <property type="component" value="Unassembled WGS sequence"/>
</dbReference>
<accession>A0A257LSN2</accession>
<dbReference type="InterPro" id="IPR020568">
    <property type="entry name" value="Ribosomal_Su5_D2-typ_SF"/>
</dbReference>
<sequence length="216" mass="24356">MGVTNIYIIVEGGSEIPFFDGSAKIWVDALQKVGIKEQPHLYPICELPTGRWTFGRGPIAPYIVTCENKEGEGLTIEMQLEYPKEKYTDSYVYRHPGGYTTEIAGARTFTFLEWLPELMKYGLIKGGNLNTAIVLHEGRVATIEEIEEFIGLKIDSIPPNYGQIMPHEPARHKILDFMGDLALLPYGFIGHITLHATGHKQHHKFLREIANNIGYV</sequence>
<evidence type="ECO:0000256" key="2">
    <source>
        <dbReference type="ARBA" id="ARBA00002923"/>
    </source>
</evidence>
<evidence type="ECO:0000256" key="11">
    <source>
        <dbReference type="ARBA" id="ARBA00024535"/>
    </source>
</evidence>
<protein>
    <recommendedName>
        <fullName evidence="4">UDP-3-O-acyl-N-acetylglucosamine deacetylase</fullName>
        <ecNumber evidence="4">3.5.1.108</ecNumber>
    </recommendedName>
</protein>
<evidence type="ECO:0000256" key="5">
    <source>
        <dbReference type="ARBA" id="ARBA00022516"/>
    </source>
</evidence>
<dbReference type="UniPathway" id="UPA00359">
    <property type="reaction ID" value="UER00478"/>
</dbReference>
<dbReference type="EC" id="3.5.1.108" evidence="4"/>
<dbReference type="EMBL" id="NMUJ01000061">
    <property type="protein sequence ID" value="OYV02685.1"/>
    <property type="molecule type" value="Genomic_DNA"/>
</dbReference>
<dbReference type="InterPro" id="IPR015870">
    <property type="entry name" value="UDP-acyl_N-AcGlcN_deAcase_N"/>
</dbReference>
<dbReference type="PANTHER" id="PTHR33694:SF1">
    <property type="entry name" value="UDP-3-O-ACYL-N-ACETYLGLUCOSAMINE DEACETYLASE 1, MITOCHONDRIAL-RELATED"/>
    <property type="match status" value="1"/>
</dbReference>
<dbReference type="PANTHER" id="PTHR33694">
    <property type="entry name" value="UDP-3-O-ACYL-N-ACETYLGLUCOSAMINE DEACETYLASE 1, MITOCHONDRIAL-RELATED"/>
    <property type="match status" value="1"/>
</dbReference>
<dbReference type="InterPro" id="IPR011334">
    <property type="entry name" value="UDP-acyl_GlcNac_deAcase_C"/>
</dbReference>
<evidence type="ECO:0000256" key="1">
    <source>
        <dbReference type="ARBA" id="ARBA00001947"/>
    </source>
</evidence>
<evidence type="ECO:0000256" key="4">
    <source>
        <dbReference type="ARBA" id="ARBA00012745"/>
    </source>
</evidence>
<keyword evidence="6" id="KW-0441">Lipid A biosynthesis</keyword>
<gene>
    <name evidence="12" type="ORF">CGW93_04285</name>
</gene>
<proteinExistence type="predicted"/>
<dbReference type="GO" id="GO:0009245">
    <property type="term" value="P:lipid A biosynthetic process"/>
    <property type="evidence" value="ECO:0007669"/>
    <property type="project" value="UniProtKB-KW"/>
</dbReference>
<organism evidence="12 13">
    <name type="scientific">candidate division WOR-3 bacterium 4484_18</name>
    <dbReference type="NCBI Taxonomy" id="2020626"/>
    <lineage>
        <taxon>Bacteria</taxon>
        <taxon>Bacteria division WOR-3</taxon>
    </lineage>
</organism>
<keyword evidence="7" id="KW-0479">Metal-binding</keyword>
<keyword evidence="9" id="KW-0862">Zinc</keyword>
<comment type="cofactor">
    <cofactor evidence="1">
        <name>Zn(2+)</name>
        <dbReference type="ChEBI" id="CHEBI:29105"/>
    </cofactor>
</comment>
<dbReference type="GO" id="GO:0046872">
    <property type="term" value="F:metal ion binding"/>
    <property type="evidence" value="ECO:0007669"/>
    <property type="project" value="UniProtKB-KW"/>
</dbReference>
<name>A0A257LSN2_UNCW3</name>
<comment type="pathway">
    <text evidence="3">Glycolipid biosynthesis; lipid IV(A) biosynthesis; lipid IV(A) from (3R)-3-hydroxytetradecanoyl-[acyl-carrier-protein] and UDP-N-acetyl-alpha-D-glucosamine: step 2/6.</text>
</comment>
<keyword evidence="5" id="KW-0444">Lipid biosynthesis</keyword>
<dbReference type="Pfam" id="PF03331">
    <property type="entry name" value="LpxC"/>
    <property type="match status" value="1"/>
</dbReference>
<dbReference type="Gene3D" id="3.30.1700.10">
    <property type="entry name" value="lpxc deacetylase, domain 2"/>
    <property type="match status" value="1"/>
</dbReference>
<keyword evidence="8" id="KW-0378">Hydrolase</keyword>
<evidence type="ECO:0000256" key="6">
    <source>
        <dbReference type="ARBA" id="ARBA00022556"/>
    </source>
</evidence>
<dbReference type="GO" id="GO:0103117">
    <property type="term" value="F:UDP-3-O-acyl-N-acetylglucosamine deacetylase activity"/>
    <property type="evidence" value="ECO:0007669"/>
    <property type="project" value="UniProtKB-EC"/>
</dbReference>